<dbReference type="PANTHER" id="PTHR43630:SF1">
    <property type="entry name" value="POLY-BETA-1,6-N-ACETYL-D-GLUCOSAMINE SYNTHASE"/>
    <property type="match status" value="1"/>
</dbReference>
<keyword evidence="3 6" id="KW-0808">Transferase</keyword>
<dbReference type="InterPro" id="IPR001173">
    <property type="entry name" value="Glyco_trans_2-like"/>
</dbReference>
<evidence type="ECO:0000259" key="5">
    <source>
        <dbReference type="Pfam" id="PF00535"/>
    </source>
</evidence>
<keyword evidence="4" id="KW-0812">Transmembrane</keyword>
<proteinExistence type="inferred from homology"/>
<feature type="transmembrane region" description="Helical" evidence="4">
    <location>
        <begin position="69"/>
        <end position="91"/>
    </location>
</feature>
<keyword evidence="2 6" id="KW-0328">Glycosyltransferase</keyword>
<dbReference type="Gene3D" id="3.90.550.10">
    <property type="entry name" value="Spore Coat Polysaccharide Biosynthesis Protein SpsA, Chain A"/>
    <property type="match status" value="1"/>
</dbReference>
<reference evidence="6 7" key="1">
    <citation type="submission" date="2018-03" db="EMBL/GenBank/DDBJ databases">
        <authorList>
            <person name="Keele B.F."/>
        </authorList>
    </citation>
    <scope>NUCLEOTIDE SEQUENCE [LARGE SCALE GENOMIC DNA]</scope>
    <source>
        <strain evidence="6 7">CeCT 8812</strain>
    </source>
</reference>
<accession>A0A2R8AFI6</accession>
<dbReference type="AlphaFoldDB" id="A0A2R8AFI6"/>
<dbReference type="InterPro" id="IPR029044">
    <property type="entry name" value="Nucleotide-diphossugar_trans"/>
</dbReference>
<keyword evidence="7" id="KW-1185">Reference proteome</keyword>
<evidence type="ECO:0000256" key="2">
    <source>
        <dbReference type="ARBA" id="ARBA00022676"/>
    </source>
</evidence>
<dbReference type="Proteomes" id="UP000244932">
    <property type="component" value="Unassembled WGS sequence"/>
</dbReference>
<evidence type="ECO:0000256" key="3">
    <source>
        <dbReference type="ARBA" id="ARBA00022679"/>
    </source>
</evidence>
<keyword evidence="4" id="KW-1133">Transmembrane helix</keyword>
<dbReference type="EMBL" id="OMKW01000004">
    <property type="protein sequence ID" value="SPF31001.1"/>
    <property type="molecule type" value="Genomic_DNA"/>
</dbReference>
<dbReference type="Pfam" id="PF00535">
    <property type="entry name" value="Glycos_transf_2"/>
    <property type="match status" value="1"/>
</dbReference>
<feature type="transmembrane region" description="Helical" evidence="4">
    <location>
        <begin position="496"/>
        <end position="519"/>
    </location>
</feature>
<feature type="domain" description="Glycosyltransferase 2-like" evidence="5">
    <location>
        <begin position="249"/>
        <end position="411"/>
    </location>
</feature>
<evidence type="ECO:0000256" key="4">
    <source>
        <dbReference type="SAM" id="Phobius"/>
    </source>
</evidence>
<feature type="transmembrane region" description="Helical" evidence="4">
    <location>
        <begin position="175"/>
        <end position="195"/>
    </location>
</feature>
<evidence type="ECO:0000256" key="1">
    <source>
        <dbReference type="ARBA" id="ARBA00006739"/>
    </source>
</evidence>
<feature type="transmembrane region" description="Helical" evidence="4">
    <location>
        <begin position="207"/>
        <end position="231"/>
    </location>
</feature>
<feature type="transmembrane region" description="Helical" evidence="4">
    <location>
        <begin position="103"/>
        <end position="128"/>
    </location>
</feature>
<dbReference type="SUPFAM" id="SSF53448">
    <property type="entry name" value="Nucleotide-diphospho-sugar transferases"/>
    <property type="match status" value="1"/>
</dbReference>
<feature type="transmembrane region" description="Helical" evidence="4">
    <location>
        <begin position="531"/>
        <end position="554"/>
    </location>
</feature>
<feature type="transmembrane region" description="Helical" evidence="4">
    <location>
        <begin position="134"/>
        <end position="154"/>
    </location>
</feature>
<name>A0A2R8AFI6_9RHOB</name>
<evidence type="ECO:0000313" key="6">
    <source>
        <dbReference type="EMBL" id="SPF31001.1"/>
    </source>
</evidence>
<feature type="transmembrane region" description="Helical" evidence="4">
    <location>
        <begin position="29"/>
        <end position="49"/>
    </location>
</feature>
<keyword evidence="4" id="KW-0472">Membrane</keyword>
<dbReference type="OrthoDB" id="5291101at2"/>
<dbReference type="GO" id="GO:0016757">
    <property type="term" value="F:glycosyltransferase activity"/>
    <property type="evidence" value="ECO:0007669"/>
    <property type="project" value="UniProtKB-KW"/>
</dbReference>
<dbReference type="CDD" id="cd06423">
    <property type="entry name" value="CESA_like"/>
    <property type="match status" value="1"/>
</dbReference>
<comment type="similarity">
    <text evidence="1">Belongs to the glycosyltransferase 2 family.</text>
</comment>
<gene>
    <name evidence="6" type="primary">pgaC</name>
    <name evidence="6" type="ORF">POI8812_03348</name>
</gene>
<dbReference type="PANTHER" id="PTHR43630">
    <property type="entry name" value="POLY-BETA-1,6-N-ACETYL-D-GLUCOSAMINE SYNTHASE"/>
    <property type="match status" value="1"/>
</dbReference>
<sequence length="611" mass="67687">MASDDLRSQNEYWSVDSAPRRFSGRVAPWRAFAVVGAFLLLGTFGLWGINELHLLNAIFPNDDLIFSPYSGAHSIPMRIFTLSFFIAFALFCNGTAKARFLFWFDLTATYVALCGLLDVANIVISFALGITFSLHLIEIESGLLGFAVFSWKLLERGRMPSRIDVDTGRGRSIRPLLRLIAVTIFAAAVSIYVASLDLAVIHYMRGVGLLGGIGPGVFLFLPVFFVTLYVLARLSYRRVADADHAPAMTVIVPAHNEEYIIQRTIAALDQAAAHYAGDVHLLVLDNNSEDATDQLARVALSQCEALTGEVVFVERPGKANALNAGLRLTKTPLLVRVDADTQVSEDAFTLAAAYFAEPDVGVVGGIPLPPGGGPFDKARLMEVVTKHGFYQIGMASINAVVGVPGMFAVYRTELPRRLGGFVGGMNGEDTDISLRIGELGYRLIVEPRIRYISEVPVTLSHMREQRMRWFRSIYHICSRCRDVIFRRKSSTRGRIILPYMLINSARRTMMVPMIVFGVVEYVTHFDSSSDLAWQAIFAVIVGMPTLVAIFAALVNGMPRGLLYLPQYLLFRMLRSWFTLESMLSISIDEKGRHIFSKEALSEPRPADIRVA</sequence>
<dbReference type="RefSeq" id="WP_108783680.1">
    <property type="nucleotide sequence ID" value="NZ_OMKW01000004.1"/>
</dbReference>
<dbReference type="EC" id="2.4.1.-" evidence="6"/>
<protein>
    <submittedName>
        <fullName evidence="6">Poly-beta-1,6-N-acetyl-D-glucosamine synthase</fullName>
        <ecNumber evidence="6">2.4.1.-</ecNumber>
    </submittedName>
</protein>
<organism evidence="6 7">
    <name type="scientific">Pontivivens insulae</name>
    <dbReference type="NCBI Taxonomy" id="1639689"/>
    <lineage>
        <taxon>Bacteria</taxon>
        <taxon>Pseudomonadati</taxon>
        <taxon>Pseudomonadota</taxon>
        <taxon>Alphaproteobacteria</taxon>
        <taxon>Rhodobacterales</taxon>
        <taxon>Paracoccaceae</taxon>
        <taxon>Pontivivens</taxon>
    </lineage>
</organism>
<evidence type="ECO:0000313" key="7">
    <source>
        <dbReference type="Proteomes" id="UP000244932"/>
    </source>
</evidence>